<dbReference type="SUPFAM" id="SSF56112">
    <property type="entry name" value="Protein kinase-like (PK-like)"/>
    <property type="match status" value="1"/>
</dbReference>
<feature type="compositionally biased region" description="Gly residues" evidence="1">
    <location>
        <begin position="923"/>
        <end position="933"/>
    </location>
</feature>
<dbReference type="EMBL" id="NESQ01000029">
    <property type="protein sequence ID" value="PUU82401.1"/>
    <property type="molecule type" value="Genomic_DNA"/>
</dbReference>
<feature type="region of interest" description="Disordered" evidence="1">
    <location>
        <begin position="809"/>
        <end position="882"/>
    </location>
</feature>
<dbReference type="GO" id="GO:0005524">
    <property type="term" value="F:ATP binding"/>
    <property type="evidence" value="ECO:0007669"/>
    <property type="project" value="InterPro"/>
</dbReference>
<organism evidence="3 4">
    <name type="scientific">Tuber borchii</name>
    <name type="common">White truffle</name>
    <dbReference type="NCBI Taxonomy" id="42251"/>
    <lineage>
        <taxon>Eukaryota</taxon>
        <taxon>Fungi</taxon>
        <taxon>Dikarya</taxon>
        <taxon>Ascomycota</taxon>
        <taxon>Pezizomycotina</taxon>
        <taxon>Pezizomycetes</taxon>
        <taxon>Pezizales</taxon>
        <taxon>Tuberaceae</taxon>
        <taxon>Tuber</taxon>
    </lineage>
</organism>
<feature type="compositionally biased region" description="Low complexity" evidence="1">
    <location>
        <begin position="783"/>
        <end position="794"/>
    </location>
</feature>
<dbReference type="InterPro" id="IPR051177">
    <property type="entry name" value="CIK-Related_Protein"/>
</dbReference>
<sequence>MFSNALKSFTSNITSNYTLSPSPTGHSGPWKIYDAKKKKNPNQAASVFIFERKSLDSGGSSGGLSLRGSTSKDGLRAAQDEVVDRLKGEASLLARLRHPSILELVEPVEETRGGGLMFATEPVMMSLGALLAEKDEEERSSGGRYVVDDGNGGRKRREVEIDELEIQKGLLQVAKGLEFLHESAALIHGNLTPESVMLNVKSDWKLTSFSFTVTSVNPPLPAPYDPRLPPFVQLSLDYASPDLILDQNLTPSADLFSLGLLIVALYNHPHRSPLETHHATSTYRRLLASASTTPNSGNNYLSSRPLPRPLVETLLSRLLTRRPAGRVTAREFQQSPYFDNILVSTLRFLESLPAKTPSEKSAFMRGLPKVLPQFPRGVLEKKILPGLVEELRDGSMLALVLPNIFLIVENASARLFSEKVLPKLKEVFVNHVPSTTEHKTAAAKIAERERETGREGGLTVLLSNLNIIKDKTTAKEFKEDILPIHHAALESPTNALQDLALRSIPTILPKLDFPTLKNDLFPAVASVFTKTSSLGIKIRGLEAFKVLCSSAAAATSDAPELDKYTIQEKLIPLLRGIKTKEPAVSMAALDVFKVIGETCDREVVAMEILPCLWSMSFGPLLGVEQFRAFMEVVGQVSSRIEAEQIRKLQELTTEGEIGAGAGDILSFGGMPGMSSGITGGGAGSGDDSFENLVFGRGGGNKTPPVNNGGFDAPWNSPNASGGGAVTAQKSEPKFSWSTPSSTTNLHSSSSSSSSFSGGVLQPQQQTRTMTPEAKMSFQPLTPTSTSHSTASNSTNTSAFSNFNLGSGFGSTASLRPQPSHSQSARNTSSSDGIDWSAAAARPSFPSTTSNTNTQARSLWNTPPLKPAQSPLGGGFKPPIQQNQQQNHPTILYGQTRQQPAPATSTGAFSGFMIPPPPGAGTSNAGGGTPGGGFTLTLPASMNKSTEKKGLDAYESLL</sequence>
<accession>A0A2T7A3T6</accession>
<feature type="compositionally biased region" description="Low complexity" evidence="1">
    <location>
        <begin position="737"/>
        <end position="756"/>
    </location>
</feature>
<dbReference type="InterPro" id="IPR011989">
    <property type="entry name" value="ARM-like"/>
</dbReference>
<dbReference type="Gene3D" id="3.30.200.20">
    <property type="entry name" value="Phosphorylase Kinase, domain 1"/>
    <property type="match status" value="1"/>
</dbReference>
<dbReference type="Pfam" id="PF00069">
    <property type="entry name" value="Pkinase"/>
    <property type="match status" value="1"/>
</dbReference>
<comment type="caution">
    <text evidence="3">The sequence shown here is derived from an EMBL/GenBank/DDBJ whole genome shotgun (WGS) entry which is preliminary data.</text>
</comment>
<dbReference type="OrthoDB" id="79687at2759"/>
<feature type="region of interest" description="Disordered" evidence="1">
    <location>
        <begin position="676"/>
        <end position="794"/>
    </location>
</feature>
<evidence type="ECO:0000313" key="4">
    <source>
        <dbReference type="Proteomes" id="UP000244722"/>
    </source>
</evidence>
<dbReference type="Gene3D" id="1.10.510.10">
    <property type="entry name" value="Transferase(Phosphotransferase) domain 1"/>
    <property type="match status" value="1"/>
</dbReference>
<feature type="domain" description="Protein kinase" evidence="2">
    <location>
        <begin position="18"/>
        <end position="338"/>
    </location>
</feature>
<dbReference type="Gene3D" id="1.25.10.10">
    <property type="entry name" value="Leucine-rich Repeat Variant"/>
    <property type="match status" value="1"/>
</dbReference>
<dbReference type="InterPro" id="IPR016024">
    <property type="entry name" value="ARM-type_fold"/>
</dbReference>
<protein>
    <recommendedName>
        <fullName evidence="2">Protein kinase domain-containing protein</fullName>
    </recommendedName>
</protein>
<dbReference type="AlphaFoldDB" id="A0A2T7A3T6"/>
<dbReference type="InterPro" id="IPR011009">
    <property type="entry name" value="Kinase-like_dom_sf"/>
</dbReference>
<evidence type="ECO:0000259" key="2">
    <source>
        <dbReference type="PROSITE" id="PS50011"/>
    </source>
</evidence>
<evidence type="ECO:0000313" key="3">
    <source>
        <dbReference type="EMBL" id="PUU82401.1"/>
    </source>
</evidence>
<dbReference type="SMART" id="SM00220">
    <property type="entry name" value="S_TKc"/>
    <property type="match status" value="1"/>
</dbReference>
<dbReference type="Proteomes" id="UP000244722">
    <property type="component" value="Unassembled WGS sequence"/>
</dbReference>
<dbReference type="InterPro" id="IPR000719">
    <property type="entry name" value="Prot_kinase_dom"/>
</dbReference>
<dbReference type="PANTHER" id="PTHR12984">
    <property type="entry name" value="SCY1-RELATED S/T PROTEIN KINASE-LIKE"/>
    <property type="match status" value="1"/>
</dbReference>
<feature type="region of interest" description="Disordered" evidence="1">
    <location>
        <begin position="914"/>
        <end position="957"/>
    </location>
</feature>
<dbReference type="STRING" id="42251.A0A2T7A3T6"/>
<evidence type="ECO:0000256" key="1">
    <source>
        <dbReference type="SAM" id="MobiDB-lite"/>
    </source>
</evidence>
<dbReference type="CDD" id="cd14011">
    <property type="entry name" value="PK_SCY1_like"/>
    <property type="match status" value="1"/>
</dbReference>
<feature type="compositionally biased region" description="Polar residues" evidence="1">
    <location>
        <begin position="809"/>
        <end position="831"/>
    </location>
</feature>
<dbReference type="SUPFAM" id="SSF48371">
    <property type="entry name" value="ARM repeat"/>
    <property type="match status" value="1"/>
</dbReference>
<name>A0A2T7A3T6_TUBBO</name>
<gene>
    <name evidence="3" type="ORF">B9Z19DRAFT_1017831</name>
</gene>
<dbReference type="PROSITE" id="PS50011">
    <property type="entry name" value="PROTEIN_KINASE_DOM"/>
    <property type="match status" value="1"/>
</dbReference>
<dbReference type="GO" id="GO:0004672">
    <property type="term" value="F:protein kinase activity"/>
    <property type="evidence" value="ECO:0007669"/>
    <property type="project" value="InterPro"/>
</dbReference>
<keyword evidence="4" id="KW-1185">Reference proteome</keyword>
<proteinExistence type="predicted"/>
<dbReference type="PANTHER" id="PTHR12984:SF6">
    <property type="entry name" value="SCY1-LIKE PROTEIN 2"/>
    <property type="match status" value="1"/>
</dbReference>
<reference evidence="3 4" key="1">
    <citation type="submission" date="2017-04" db="EMBL/GenBank/DDBJ databases">
        <title>Draft genome sequence of Tuber borchii Vittad., a whitish edible truffle.</title>
        <authorList>
            <consortium name="DOE Joint Genome Institute"/>
            <person name="Murat C."/>
            <person name="Kuo A."/>
            <person name="Barry K.W."/>
            <person name="Clum A."/>
            <person name="Dockter R.B."/>
            <person name="Fauchery L."/>
            <person name="Iotti M."/>
            <person name="Kohler A."/>
            <person name="Labutti K."/>
            <person name="Lindquist E.A."/>
            <person name="Lipzen A."/>
            <person name="Ohm R.A."/>
            <person name="Wang M."/>
            <person name="Grigoriev I.V."/>
            <person name="Zambonelli A."/>
            <person name="Martin F.M."/>
        </authorList>
    </citation>
    <scope>NUCLEOTIDE SEQUENCE [LARGE SCALE GENOMIC DNA]</scope>
    <source>
        <strain evidence="3 4">Tbo3840</strain>
    </source>
</reference>